<protein>
    <submittedName>
        <fullName evidence="1">Uncharacterized protein</fullName>
    </submittedName>
</protein>
<dbReference type="Proteomes" id="UP000011761">
    <property type="component" value="Unassembled WGS sequence"/>
</dbReference>
<evidence type="ECO:0000313" key="1">
    <source>
        <dbReference type="EMBL" id="EMD00374.1"/>
    </source>
</evidence>
<dbReference type="KEGG" id="bcom:BAUCODRAFT_161652"/>
<organism evidence="1 2">
    <name type="scientific">Baudoinia panamericana (strain UAMH 10762)</name>
    <name type="common">Angels' share fungus</name>
    <name type="synonym">Baudoinia compniacensis (strain UAMH 10762)</name>
    <dbReference type="NCBI Taxonomy" id="717646"/>
    <lineage>
        <taxon>Eukaryota</taxon>
        <taxon>Fungi</taxon>
        <taxon>Dikarya</taxon>
        <taxon>Ascomycota</taxon>
        <taxon>Pezizomycotina</taxon>
        <taxon>Dothideomycetes</taxon>
        <taxon>Dothideomycetidae</taxon>
        <taxon>Mycosphaerellales</taxon>
        <taxon>Teratosphaeriaceae</taxon>
        <taxon>Baudoinia</taxon>
    </lineage>
</organism>
<dbReference type="AlphaFoldDB" id="M2N8A7"/>
<keyword evidence="2" id="KW-1185">Reference proteome</keyword>
<proteinExistence type="predicted"/>
<sequence length="76" mass="8179">MPTNINALKPYDHLTAYLRTAQRRFVGLGRGKQGHESLRATTSCLPAICAALRGVVLDAGVSVYTGLRGLCTSFEL</sequence>
<dbReference type="HOGENOM" id="CLU_2654098_0_0_1"/>
<name>M2N8A7_BAUPA</name>
<dbReference type="RefSeq" id="XP_007671558.1">
    <property type="nucleotide sequence ID" value="XM_007673368.1"/>
</dbReference>
<gene>
    <name evidence="1" type="ORF">BAUCODRAFT_161652</name>
</gene>
<dbReference type="EMBL" id="KB445550">
    <property type="protein sequence ID" value="EMD00374.1"/>
    <property type="molecule type" value="Genomic_DNA"/>
</dbReference>
<accession>M2N8A7</accession>
<dbReference type="GeneID" id="19109401"/>
<reference evidence="1 2" key="1">
    <citation type="journal article" date="2012" name="PLoS Pathog.">
        <title>Diverse lifestyles and strategies of plant pathogenesis encoded in the genomes of eighteen Dothideomycetes fungi.</title>
        <authorList>
            <person name="Ohm R.A."/>
            <person name="Feau N."/>
            <person name="Henrissat B."/>
            <person name="Schoch C.L."/>
            <person name="Horwitz B.A."/>
            <person name="Barry K.W."/>
            <person name="Condon B.J."/>
            <person name="Copeland A.C."/>
            <person name="Dhillon B."/>
            <person name="Glaser F."/>
            <person name="Hesse C.N."/>
            <person name="Kosti I."/>
            <person name="LaButti K."/>
            <person name="Lindquist E.A."/>
            <person name="Lucas S."/>
            <person name="Salamov A.A."/>
            <person name="Bradshaw R.E."/>
            <person name="Ciuffetti L."/>
            <person name="Hamelin R.C."/>
            <person name="Kema G.H.J."/>
            <person name="Lawrence C."/>
            <person name="Scott J.A."/>
            <person name="Spatafora J.W."/>
            <person name="Turgeon B.G."/>
            <person name="de Wit P.J.G.M."/>
            <person name="Zhong S."/>
            <person name="Goodwin S.B."/>
            <person name="Grigoriev I.V."/>
        </authorList>
    </citation>
    <scope>NUCLEOTIDE SEQUENCE [LARGE SCALE GENOMIC DNA]</scope>
    <source>
        <strain evidence="1 2">UAMH 10762</strain>
    </source>
</reference>
<evidence type="ECO:0000313" key="2">
    <source>
        <dbReference type="Proteomes" id="UP000011761"/>
    </source>
</evidence>